<reference evidence="2" key="1">
    <citation type="submission" date="2022-07" db="EMBL/GenBank/DDBJ databases">
        <title>Phylogenomic reconstructions and comparative analyses of Kickxellomycotina fungi.</title>
        <authorList>
            <person name="Reynolds N.K."/>
            <person name="Stajich J.E."/>
            <person name="Barry K."/>
            <person name="Grigoriev I.V."/>
            <person name="Crous P."/>
            <person name="Smith M.E."/>
        </authorList>
    </citation>
    <scope>NUCLEOTIDE SEQUENCE</scope>
    <source>
        <strain evidence="2">NRRL 3115</strain>
    </source>
</reference>
<dbReference type="AlphaFoldDB" id="A0A9W8KW86"/>
<accession>A0A9W8KW86</accession>
<gene>
    <name evidence="2" type="ORF">GGI25_004867</name>
</gene>
<evidence type="ECO:0000313" key="3">
    <source>
        <dbReference type="Proteomes" id="UP001151518"/>
    </source>
</evidence>
<evidence type="ECO:0000256" key="1">
    <source>
        <dbReference type="SAM" id="MobiDB-lite"/>
    </source>
</evidence>
<comment type="caution">
    <text evidence="2">The sequence shown here is derived from an EMBL/GenBank/DDBJ whole genome shotgun (WGS) entry which is preliminary data.</text>
</comment>
<dbReference type="Proteomes" id="UP001151518">
    <property type="component" value="Unassembled WGS sequence"/>
</dbReference>
<proteinExistence type="predicted"/>
<evidence type="ECO:0000313" key="2">
    <source>
        <dbReference type="EMBL" id="KAJ2673052.1"/>
    </source>
</evidence>
<sequence length="190" mass="21503">MMSGGVAFEAKGKRRYADVNEAENAADDTLYRLSSKRRRNSGSSPRIGDGFEWPLATTLAEGDYCHSATGVVNDHSYDEYSSQMEIDICAPLHLKQLQQMHPAQYHSGIPYMGALLATPATSPPQAIVDSVETSDECEDEPSELDPSSEYYKINLFLNQLHHERMMRQRQRQLQLQLQPQQLDYQHINGQ</sequence>
<feature type="region of interest" description="Disordered" evidence="1">
    <location>
        <begin position="1"/>
        <end position="21"/>
    </location>
</feature>
<organism evidence="2 3">
    <name type="scientific">Coemansia spiralis</name>
    <dbReference type="NCBI Taxonomy" id="417178"/>
    <lineage>
        <taxon>Eukaryota</taxon>
        <taxon>Fungi</taxon>
        <taxon>Fungi incertae sedis</taxon>
        <taxon>Zoopagomycota</taxon>
        <taxon>Kickxellomycotina</taxon>
        <taxon>Kickxellomycetes</taxon>
        <taxon>Kickxellales</taxon>
        <taxon>Kickxellaceae</taxon>
        <taxon>Coemansia</taxon>
    </lineage>
</organism>
<dbReference type="EMBL" id="JANBTW010000073">
    <property type="protein sequence ID" value="KAJ2673052.1"/>
    <property type="molecule type" value="Genomic_DNA"/>
</dbReference>
<name>A0A9W8KW86_9FUNG</name>
<protein>
    <submittedName>
        <fullName evidence="2">Uncharacterized protein</fullName>
    </submittedName>
</protein>